<dbReference type="InterPro" id="IPR053175">
    <property type="entry name" value="DHMBA_Reg_Transcription_Factor"/>
</dbReference>
<dbReference type="OrthoDB" id="5429770at2759"/>
<dbReference type="PANTHER" id="PTHR38791">
    <property type="entry name" value="ZN(II)2CYS6 TRANSCRIPTION FACTOR (EUROFUNG)-RELATED-RELATED"/>
    <property type="match status" value="1"/>
</dbReference>
<gene>
    <name evidence="1" type="ORF">Z520_11370</name>
</gene>
<proteinExistence type="predicted"/>
<dbReference type="GeneID" id="27717116"/>
<dbReference type="InterPro" id="IPR021858">
    <property type="entry name" value="Fun_TF"/>
</dbReference>
<reference evidence="1 2" key="1">
    <citation type="submission" date="2015-01" db="EMBL/GenBank/DDBJ databases">
        <title>The Genome Sequence of Fonsecaea multimorphosa CBS 102226.</title>
        <authorList>
            <consortium name="The Broad Institute Genomics Platform"/>
            <person name="Cuomo C."/>
            <person name="de Hoog S."/>
            <person name="Gorbushina A."/>
            <person name="Stielow B."/>
            <person name="Teixiera M."/>
            <person name="Abouelleil A."/>
            <person name="Chapman S.B."/>
            <person name="Priest M."/>
            <person name="Young S.K."/>
            <person name="Wortman J."/>
            <person name="Nusbaum C."/>
            <person name="Birren B."/>
        </authorList>
    </citation>
    <scope>NUCLEOTIDE SEQUENCE [LARGE SCALE GENOMIC DNA]</scope>
    <source>
        <strain evidence="1 2">CBS 102226</strain>
    </source>
</reference>
<protein>
    <recommendedName>
        <fullName evidence="3">Transcription factor domain-containing protein</fullName>
    </recommendedName>
</protein>
<accession>A0A0D2JR09</accession>
<evidence type="ECO:0008006" key="3">
    <source>
        <dbReference type="Google" id="ProtNLM"/>
    </source>
</evidence>
<dbReference type="RefSeq" id="XP_016627017.1">
    <property type="nucleotide sequence ID" value="XM_016781859.1"/>
</dbReference>
<dbReference type="Pfam" id="PF11951">
    <property type="entry name" value="Fungal_trans_2"/>
    <property type="match status" value="1"/>
</dbReference>
<organism evidence="1 2">
    <name type="scientific">Fonsecaea multimorphosa CBS 102226</name>
    <dbReference type="NCBI Taxonomy" id="1442371"/>
    <lineage>
        <taxon>Eukaryota</taxon>
        <taxon>Fungi</taxon>
        <taxon>Dikarya</taxon>
        <taxon>Ascomycota</taxon>
        <taxon>Pezizomycotina</taxon>
        <taxon>Eurotiomycetes</taxon>
        <taxon>Chaetothyriomycetidae</taxon>
        <taxon>Chaetothyriales</taxon>
        <taxon>Herpotrichiellaceae</taxon>
        <taxon>Fonsecaea</taxon>
    </lineage>
</organism>
<dbReference type="CDD" id="cd12148">
    <property type="entry name" value="fungal_TF_MHR"/>
    <property type="match status" value="1"/>
</dbReference>
<dbReference type="Proteomes" id="UP000053411">
    <property type="component" value="Unassembled WGS sequence"/>
</dbReference>
<dbReference type="EMBL" id="KN848099">
    <property type="protein sequence ID" value="KIX92894.1"/>
    <property type="molecule type" value="Genomic_DNA"/>
</dbReference>
<evidence type="ECO:0000313" key="1">
    <source>
        <dbReference type="EMBL" id="KIX92894.1"/>
    </source>
</evidence>
<keyword evidence="2" id="KW-1185">Reference proteome</keyword>
<dbReference type="VEuPathDB" id="FungiDB:Z520_11370"/>
<evidence type="ECO:0000313" key="2">
    <source>
        <dbReference type="Proteomes" id="UP000053411"/>
    </source>
</evidence>
<dbReference type="STRING" id="1442371.A0A0D2JR09"/>
<name>A0A0D2JR09_9EURO</name>
<dbReference type="AlphaFoldDB" id="A0A0D2JR09"/>
<sequence>MVSPAEDVPTARRERSSVIKTVRHAFNASRLTGLALAIGPALTSYFAIKPKASPANTKHIGRNPPPCLHQMEAPDIVPPIRNTLSFFFSQYVHQPLASSAKFQPGSFDYLPSLYAQGHPDGPLVTIVRAAALASYANVGNVPLEAKSDAVLASIMLLAIYETIALKGREAMKAWSQHMLGAAALIDLRGPSQFQDRSSIQMFLQMRRLIILSAYQLQRPVPFSLKKWSTWVECAEVGEDCEFVHLANRLVEIVETLASVRALIKASKTPEISDISSMLLPIDSMLQRWEDQLPIRWRPTPHPACCSDDCSMHSHFEGMPFDIYPDLFCASIWNNYRGARILIHEMLLSTAVSLPTTTGIHSKQLHTTINLLHRMNTEICLSVEYHLRPSPEIPLYSSNDHQNGIGTDSIPGGELLLWPLFMAGMLPTTSPERRIWISNHLRRIGANLGIGLALSMCQILCHERDTIPFSHSELWAYGDCQAEGVLKQR</sequence>